<dbReference type="RefSeq" id="WP_056985145.1">
    <property type="nucleotide sequence ID" value="NZ_CP066046.1"/>
</dbReference>
<feature type="transmembrane region" description="Helical" evidence="2">
    <location>
        <begin position="12"/>
        <end position="33"/>
    </location>
</feature>
<accession>A0AAW8YJW4</accession>
<feature type="compositionally biased region" description="Low complexity" evidence="1">
    <location>
        <begin position="577"/>
        <end position="591"/>
    </location>
</feature>
<protein>
    <submittedName>
        <fullName evidence="3">Uncharacterized protein</fullName>
    </submittedName>
</protein>
<feature type="compositionally biased region" description="Basic and acidic residues" evidence="1">
    <location>
        <begin position="499"/>
        <end position="533"/>
    </location>
</feature>
<keyword evidence="2" id="KW-0472">Membrane</keyword>
<dbReference type="Gene3D" id="3.10.20.320">
    <property type="entry name" value="Putative peptidoglycan bound protein (lpxtg motif)"/>
    <property type="match status" value="1"/>
</dbReference>
<evidence type="ECO:0000313" key="3">
    <source>
        <dbReference type="EMBL" id="MDV2621854.1"/>
    </source>
</evidence>
<keyword evidence="2" id="KW-1133">Transmembrane helix</keyword>
<reference evidence="3" key="2">
    <citation type="submission" date="2023-10" db="EMBL/GenBank/DDBJ databases">
        <authorList>
            <person name="Khurajog B."/>
        </authorList>
    </citation>
    <scope>NUCLEOTIDE SEQUENCE</scope>
    <source>
        <strain evidence="3">BF9</strain>
    </source>
</reference>
<feature type="compositionally biased region" description="Basic and acidic residues" evidence="1">
    <location>
        <begin position="451"/>
        <end position="468"/>
    </location>
</feature>
<dbReference type="EMBL" id="JAWJAV010000005">
    <property type="protein sequence ID" value="MDV2621854.1"/>
    <property type="molecule type" value="Genomic_DNA"/>
</dbReference>
<organism evidence="3 4">
    <name type="scientific">Pediococcus acidilactici</name>
    <dbReference type="NCBI Taxonomy" id="1254"/>
    <lineage>
        <taxon>Bacteria</taxon>
        <taxon>Bacillati</taxon>
        <taxon>Bacillota</taxon>
        <taxon>Bacilli</taxon>
        <taxon>Lactobacillales</taxon>
        <taxon>Lactobacillaceae</taxon>
        <taxon>Pediococcus</taxon>
        <taxon>Pediococcus acidilactici group</taxon>
    </lineage>
</organism>
<keyword evidence="2" id="KW-0812">Transmembrane</keyword>
<feature type="region of interest" description="Disordered" evidence="1">
    <location>
        <begin position="678"/>
        <end position="703"/>
    </location>
</feature>
<feature type="compositionally biased region" description="Gly residues" evidence="1">
    <location>
        <begin position="755"/>
        <end position="764"/>
    </location>
</feature>
<proteinExistence type="predicted"/>
<gene>
    <name evidence="3" type="ORF">R0G89_08940</name>
</gene>
<feature type="compositionally biased region" description="Polar residues" evidence="1">
    <location>
        <begin position="679"/>
        <end position="689"/>
    </location>
</feature>
<evidence type="ECO:0000256" key="1">
    <source>
        <dbReference type="SAM" id="MobiDB-lite"/>
    </source>
</evidence>
<comment type="caution">
    <text evidence="3">The sequence shown here is derived from an EMBL/GenBank/DDBJ whole genome shotgun (WGS) entry which is preliminary data.</text>
</comment>
<dbReference type="Proteomes" id="UP001280897">
    <property type="component" value="Unassembled WGS sequence"/>
</dbReference>
<dbReference type="AlphaFoldDB" id="A0AAW8YJW4"/>
<evidence type="ECO:0000313" key="4">
    <source>
        <dbReference type="Proteomes" id="UP001280897"/>
    </source>
</evidence>
<sequence>MSNKNSSKKFTTLLRSTFAFSLATMGIVSAPLLKNTVLHCRLPLAELIAHADETPDLSSIYYDDDTNTFTSRDKSWSVQVNGRIYSLLINHLGSYRSVTPDTEGVMLFKLDSPPVNASYTLSVGDQVINTGAIHPINLNGHTYYGATLSKTIIQKLVHEVVRTKTSGRITFTNIHGVLPISDFPMDVNTTLNVSLPAAEYYTDDQTLADHVAGLKLSLTDSDGKVVDRVPIEKDWIETKKDSNLPGTYQYTLNNLGIQALRKKLSDMGGDYWVYHQHYTLGDVGTGKVTVLPKNPTEVTATVSYVDATTGKTVSTDKIRGFINDVGIYQVRLPKGYQLATGQLQKIKYRLAASRSDNLTVKVIQASDDSSDSGDNSSSGDDHSSSDNGSSGDDHSSSDNGSSGDDHSSSDNGSSGDDHSSSDNGSSGDDHSSSDNGSSGDDHSSSDNGSSGDDHSSKDNGSSGDDHSSSDNSSSGDDHSSSDNGSSGDDHSSSDNGSSGDDHSSKDNSSSGDDHSSKDNGSGKDDHQSDHSDEPGSASSSNGKASSNNSADSSSSAASHHHSSNHSDHQGSSRKPSHGTSSSSHKTASASPKRGTVTIAFVDGNGHVVDQQIYSGWQNTRVPFELSDHILGFLRHGYDLVSPGTPLSQLKFGAGNATYQVGLQKRDTPIFTNALAASKSADQSTANQQPAKKANQRSHSKNSDHPVLVEELTQQSRLQENLAKQHFSAKHNLVDPRLQSPLAPPDGAANNFFSGSHGGGGGGNGDEIDPDLGAFFTALAGKVNFTQQT</sequence>
<reference evidence="3" key="1">
    <citation type="journal article" date="2023" name="PeerJ">
        <title>Selection and evaluation of lactic acid bacteria from chicken feces in Thailand as potential probiotics.</title>
        <authorList>
            <person name="Khurajog B."/>
            <person name="Disastra Y."/>
            <person name="Lawwyne L.D."/>
            <person name="Sirichokchatchawan W."/>
            <person name="Niyomtham W."/>
            <person name="Yindee J."/>
            <person name="Hampson D.J."/>
            <person name="Prapasarakul N."/>
        </authorList>
    </citation>
    <scope>NUCLEOTIDE SEQUENCE</scope>
    <source>
        <strain evidence="3">BF9</strain>
    </source>
</reference>
<feature type="region of interest" description="Disordered" evidence="1">
    <location>
        <begin position="364"/>
        <end position="593"/>
    </location>
</feature>
<name>A0AAW8YJW4_PEDAC</name>
<evidence type="ECO:0000256" key="2">
    <source>
        <dbReference type="SAM" id="Phobius"/>
    </source>
</evidence>
<feature type="region of interest" description="Disordered" evidence="1">
    <location>
        <begin position="736"/>
        <end position="767"/>
    </location>
</feature>
<feature type="compositionally biased region" description="Low complexity" evidence="1">
    <location>
        <begin position="536"/>
        <end position="557"/>
    </location>
</feature>